<evidence type="ECO:0000259" key="1">
    <source>
        <dbReference type="Pfam" id="PF01590"/>
    </source>
</evidence>
<dbReference type="Proteomes" id="UP000623440">
    <property type="component" value="Unassembled WGS sequence"/>
</dbReference>
<protein>
    <submittedName>
        <fullName evidence="2">GAF domain-containing protein</fullName>
    </submittedName>
</protein>
<proteinExistence type="predicted"/>
<dbReference type="EMBL" id="JACJSI010000014">
    <property type="protein sequence ID" value="MBD2529959.1"/>
    <property type="molecule type" value="Genomic_DNA"/>
</dbReference>
<dbReference type="InterPro" id="IPR003018">
    <property type="entry name" value="GAF"/>
</dbReference>
<comment type="caution">
    <text evidence="2">The sequence shown here is derived from an EMBL/GenBank/DDBJ whole genome shotgun (WGS) entry which is preliminary data.</text>
</comment>
<dbReference type="Gene3D" id="3.30.450.40">
    <property type="match status" value="1"/>
</dbReference>
<feature type="domain" description="GAF" evidence="1">
    <location>
        <begin position="2"/>
        <end position="54"/>
    </location>
</feature>
<dbReference type="Pfam" id="PF01590">
    <property type="entry name" value="GAF"/>
    <property type="match status" value="1"/>
</dbReference>
<reference evidence="2 3" key="1">
    <citation type="journal article" date="2020" name="ISME J.">
        <title>Comparative genomics reveals insights into cyanobacterial evolution and habitat adaptation.</title>
        <authorList>
            <person name="Chen M.Y."/>
            <person name="Teng W.K."/>
            <person name="Zhao L."/>
            <person name="Hu C.X."/>
            <person name="Zhou Y.K."/>
            <person name="Han B.P."/>
            <person name="Song L.R."/>
            <person name="Shu W.S."/>
        </authorList>
    </citation>
    <scope>NUCLEOTIDE SEQUENCE [LARGE SCALE GENOMIC DNA]</scope>
    <source>
        <strain evidence="2 3">FACHB-838</strain>
    </source>
</reference>
<gene>
    <name evidence="2" type="ORF">H6G97_10425</name>
</gene>
<accession>A0ABR8DKG8</accession>
<name>A0ABR8DKG8_9NOSO</name>
<sequence>MQHNQIQSILCLPLLNQGKLVGVLYLENKLAAGVFTPQRSQVLNLLSSQAAIAIENARFYSKLRKSESRMKQFLEAVPVRIGVRFGCDARRSARYPCHWTSWEW</sequence>
<dbReference type="InterPro" id="IPR029016">
    <property type="entry name" value="GAF-like_dom_sf"/>
</dbReference>
<dbReference type="SUPFAM" id="SSF55781">
    <property type="entry name" value="GAF domain-like"/>
    <property type="match status" value="1"/>
</dbReference>
<organism evidence="2 3">
    <name type="scientific">Nostoc flagelliforme FACHB-838</name>
    <dbReference type="NCBI Taxonomy" id="2692904"/>
    <lineage>
        <taxon>Bacteria</taxon>
        <taxon>Bacillati</taxon>
        <taxon>Cyanobacteriota</taxon>
        <taxon>Cyanophyceae</taxon>
        <taxon>Nostocales</taxon>
        <taxon>Nostocaceae</taxon>
        <taxon>Nostoc</taxon>
    </lineage>
</organism>
<keyword evidence="3" id="KW-1185">Reference proteome</keyword>
<evidence type="ECO:0000313" key="2">
    <source>
        <dbReference type="EMBL" id="MBD2529959.1"/>
    </source>
</evidence>
<evidence type="ECO:0000313" key="3">
    <source>
        <dbReference type="Proteomes" id="UP000623440"/>
    </source>
</evidence>